<evidence type="ECO:0000313" key="3">
    <source>
        <dbReference type="Proteomes" id="UP000479710"/>
    </source>
</evidence>
<feature type="region of interest" description="Disordered" evidence="1">
    <location>
        <begin position="1"/>
        <end position="46"/>
    </location>
</feature>
<dbReference type="Proteomes" id="UP000479710">
    <property type="component" value="Unassembled WGS sequence"/>
</dbReference>
<gene>
    <name evidence="2" type="ORF">E2562_030625</name>
</gene>
<comment type="caution">
    <text evidence="2">The sequence shown here is derived from an EMBL/GenBank/DDBJ whole genome shotgun (WGS) entry which is preliminary data.</text>
</comment>
<sequence length="222" mass="23699">MKNAKLEDSKDLASASGRLVKDESNSGIFPENSSAELTESSLSKSSVQIDQLHVKGDAGVSIDETFDDWKEFAGGNQGSLSNAGEHMEGPIESNPSEIKTKDTWPVSSMESSNNVSDDSVDDWQAFTSSSGQGGDLVKPIKGSAAGQGGDFVKPVGETASISFEHYSESNSVELWPVGNVKELHNSKVLKETNDSFDDWQDFTTSGQAQDLAQQSSSNNIVV</sequence>
<dbReference type="EMBL" id="SPHZ02000009">
    <property type="protein sequence ID" value="KAF0900337.1"/>
    <property type="molecule type" value="Genomic_DNA"/>
</dbReference>
<feature type="compositionally biased region" description="Polar residues" evidence="1">
    <location>
        <begin position="25"/>
        <end position="46"/>
    </location>
</feature>
<evidence type="ECO:0000256" key="1">
    <source>
        <dbReference type="SAM" id="MobiDB-lite"/>
    </source>
</evidence>
<accession>A0A6G1CJW4</accession>
<reference evidence="2 3" key="1">
    <citation type="submission" date="2019-11" db="EMBL/GenBank/DDBJ databases">
        <title>Whole genome sequence of Oryza granulata.</title>
        <authorList>
            <person name="Li W."/>
        </authorList>
    </citation>
    <scope>NUCLEOTIDE SEQUENCE [LARGE SCALE GENOMIC DNA]</scope>
    <source>
        <strain evidence="3">cv. Menghai</strain>
        <tissue evidence="2">Leaf</tissue>
    </source>
</reference>
<feature type="region of interest" description="Disordered" evidence="1">
    <location>
        <begin position="73"/>
        <end position="151"/>
    </location>
</feature>
<proteinExistence type="predicted"/>
<dbReference type="OrthoDB" id="1904894at2759"/>
<dbReference type="AlphaFoldDB" id="A0A6G1CJW4"/>
<evidence type="ECO:0000313" key="2">
    <source>
        <dbReference type="EMBL" id="KAF0900337.1"/>
    </source>
</evidence>
<name>A0A6G1CJW4_9ORYZ</name>
<organism evidence="2 3">
    <name type="scientific">Oryza meyeriana var. granulata</name>
    <dbReference type="NCBI Taxonomy" id="110450"/>
    <lineage>
        <taxon>Eukaryota</taxon>
        <taxon>Viridiplantae</taxon>
        <taxon>Streptophyta</taxon>
        <taxon>Embryophyta</taxon>
        <taxon>Tracheophyta</taxon>
        <taxon>Spermatophyta</taxon>
        <taxon>Magnoliopsida</taxon>
        <taxon>Liliopsida</taxon>
        <taxon>Poales</taxon>
        <taxon>Poaceae</taxon>
        <taxon>BOP clade</taxon>
        <taxon>Oryzoideae</taxon>
        <taxon>Oryzeae</taxon>
        <taxon>Oryzinae</taxon>
        <taxon>Oryza</taxon>
        <taxon>Oryza meyeriana</taxon>
    </lineage>
</organism>
<feature type="compositionally biased region" description="Basic and acidic residues" evidence="1">
    <location>
        <begin position="1"/>
        <end position="11"/>
    </location>
</feature>
<keyword evidence="3" id="KW-1185">Reference proteome</keyword>
<protein>
    <submittedName>
        <fullName evidence="2">Uncharacterized protein</fullName>
    </submittedName>
</protein>